<proteinExistence type="predicted"/>
<dbReference type="RefSeq" id="WP_136875587.1">
    <property type="nucleotide sequence ID" value="NZ_SWBO01000003.1"/>
</dbReference>
<dbReference type="Proteomes" id="UP000310477">
    <property type="component" value="Unassembled WGS sequence"/>
</dbReference>
<dbReference type="InterPro" id="IPR019859">
    <property type="entry name" value="Motility-assoc_prot_GldM"/>
</dbReference>
<dbReference type="InterPro" id="IPR048406">
    <property type="entry name" value="GldM_Ig-like-2"/>
</dbReference>
<organism evidence="5 6">
    <name type="scientific">Pedobacter cryotolerans</name>
    <dbReference type="NCBI Taxonomy" id="2571270"/>
    <lineage>
        <taxon>Bacteria</taxon>
        <taxon>Pseudomonadati</taxon>
        <taxon>Bacteroidota</taxon>
        <taxon>Sphingobacteriia</taxon>
        <taxon>Sphingobacteriales</taxon>
        <taxon>Sphingobacteriaceae</taxon>
        <taxon>Pedobacter</taxon>
    </lineage>
</organism>
<dbReference type="Pfam" id="PF21602">
    <property type="entry name" value="GldM_3rd"/>
    <property type="match status" value="1"/>
</dbReference>
<dbReference type="NCBIfam" id="TIGR03517">
    <property type="entry name" value="GldM_gliding"/>
    <property type="match status" value="1"/>
</dbReference>
<evidence type="ECO:0000259" key="3">
    <source>
        <dbReference type="Pfam" id="PF21601"/>
    </source>
</evidence>
<keyword evidence="6" id="KW-1185">Reference proteome</keyword>
<evidence type="ECO:0000259" key="4">
    <source>
        <dbReference type="Pfam" id="PF21602"/>
    </source>
</evidence>
<dbReference type="OrthoDB" id="1490890at2"/>
<feature type="domain" description="Gliding motility-associated protein GldM first immunoglobulin-like" evidence="3">
    <location>
        <begin position="222"/>
        <end position="317"/>
    </location>
</feature>
<dbReference type="InterPro" id="IPR022720">
    <property type="entry name" value="Motility-assoc_prot_GldM_N"/>
</dbReference>
<comment type="caution">
    <text evidence="5">The sequence shown here is derived from an EMBL/GenBank/DDBJ whole genome shotgun (WGS) entry which is preliminary data.</text>
</comment>
<dbReference type="Pfam" id="PF21601">
    <property type="entry name" value="GldM_2nd"/>
    <property type="match status" value="1"/>
</dbReference>
<gene>
    <name evidence="5" type="primary">gldM</name>
    <name evidence="5" type="ORF">FA045_06195</name>
</gene>
<feature type="domain" description="Gliding motility-associated protein GldM C-terminal" evidence="1">
    <location>
        <begin position="405"/>
        <end position="510"/>
    </location>
</feature>
<dbReference type="InterPro" id="IPR022719">
    <property type="entry name" value="Motility-assoc_prot_GldM_C"/>
</dbReference>
<dbReference type="InterPro" id="IPR048405">
    <property type="entry name" value="GldM_Ig-like-1"/>
</dbReference>
<evidence type="ECO:0000259" key="1">
    <source>
        <dbReference type="Pfam" id="PF12080"/>
    </source>
</evidence>
<feature type="domain" description="Gliding motility-associated protein GldM N-terminal" evidence="2">
    <location>
        <begin position="32"/>
        <end position="215"/>
    </location>
</feature>
<dbReference type="Pfam" id="PF12080">
    <property type="entry name" value="GldM_4th"/>
    <property type="match status" value="1"/>
</dbReference>
<protein>
    <submittedName>
        <fullName evidence="5">Gliding motility protein GldM</fullName>
    </submittedName>
</protein>
<dbReference type="EMBL" id="SWBO01000003">
    <property type="protein sequence ID" value="TKC01834.1"/>
    <property type="molecule type" value="Genomic_DNA"/>
</dbReference>
<dbReference type="AlphaFoldDB" id="A0A4U1CCZ5"/>
<reference evidence="5 6" key="1">
    <citation type="submission" date="2019-04" db="EMBL/GenBank/DDBJ databases">
        <title>Pedobacter sp. AR-2-6 sp. nov., isolated from Arctic soil.</title>
        <authorList>
            <person name="Dahal R.H."/>
            <person name="Kim D.-U."/>
        </authorList>
    </citation>
    <scope>NUCLEOTIDE SEQUENCE [LARGE SCALE GENOMIC DNA]</scope>
    <source>
        <strain evidence="5 6">AR-2-6</strain>
    </source>
</reference>
<feature type="domain" description="Gliding motility-associated protein GldM second immunoglobulin-like" evidence="4">
    <location>
        <begin position="319"/>
        <end position="402"/>
    </location>
</feature>
<accession>A0A4U1CCZ5</accession>
<evidence type="ECO:0000313" key="6">
    <source>
        <dbReference type="Proteomes" id="UP000310477"/>
    </source>
</evidence>
<evidence type="ECO:0000259" key="2">
    <source>
        <dbReference type="Pfam" id="PF12081"/>
    </source>
</evidence>
<evidence type="ECO:0000313" key="5">
    <source>
        <dbReference type="EMBL" id="TKC01834.1"/>
    </source>
</evidence>
<name>A0A4U1CCZ5_9SPHI</name>
<sequence length="511" mass="54899">MAGGKETTRQKMINMMYLVLLAMLALNVSDTILNAFKNINDSLDDSRTNVSSSLDQVFSAFQNTELKNKPERAKPLWDKAQQAKAYADDLNKDIIRLKKEFETAGDGIDPETGDFVLRENQDIANNIMINRKEGAKLKAKINETRAKLIALLEPKDRANVSFSLEAKDPVKTGTGKKWEDVNFGEGIPLTAANTILTKIQSDIQNAEAEIVKKIFGELNPTQMTLDKFKAVAVPSGSYVIQGQPYKAEVFLTASDSKSNPEITVGGSSLAVKDGVGTYTGGTGSVGSFTWKGTIRVKQANGEVKTYETQPITYQVAKPSATVASKNLNVIYAGIPNPFSISAPGFPLESIKASMSGGSISGSGGNFMVNVGGGMIGSEVSISVSASADGKSLNLGTNKFRVKAVPNPTAKFAGKMGGIISGNVLARENQVLAVLENFEFDIKARVTKFNVTVVRPRQDAQVFYCQGDNFNAAAKNALSNLPFKSVVYIDNIQAAMPDGRTPTLNSMVFTVN</sequence>
<dbReference type="Pfam" id="PF12081">
    <property type="entry name" value="GldM_1st"/>
    <property type="match status" value="1"/>
</dbReference>